<dbReference type="GO" id="GO:0008233">
    <property type="term" value="F:peptidase activity"/>
    <property type="evidence" value="ECO:0007669"/>
    <property type="project" value="UniProtKB-KW"/>
</dbReference>
<reference evidence="9 10" key="1">
    <citation type="submission" date="2023-04" db="EMBL/GenBank/DDBJ databases">
        <title>Fusibacter bizertensis strain WBS, isolated from littoral bottom sediments of the Arctic seas - biochemical and genomic analysis.</title>
        <authorList>
            <person name="Brioukhanov A.L."/>
        </authorList>
    </citation>
    <scope>NUCLEOTIDE SEQUENCE [LARGE SCALE GENOMIC DNA]</scope>
    <source>
        <strain evidence="9 10">WBS</strain>
    </source>
</reference>
<protein>
    <submittedName>
        <fullName evidence="9">Rhomboid family intramembrane serine protease</fullName>
        <ecNumber evidence="9">3.4.21.-</ecNumber>
    </submittedName>
</protein>
<dbReference type="PANTHER" id="PTHR43731:SF14">
    <property type="entry name" value="PRESENILIN-ASSOCIATED RHOMBOID-LIKE PROTEIN, MITOCHONDRIAL"/>
    <property type="match status" value="1"/>
</dbReference>
<evidence type="ECO:0000259" key="8">
    <source>
        <dbReference type="Pfam" id="PF01694"/>
    </source>
</evidence>
<evidence type="ECO:0000256" key="1">
    <source>
        <dbReference type="ARBA" id="ARBA00004141"/>
    </source>
</evidence>
<evidence type="ECO:0000256" key="6">
    <source>
        <dbReference type="ARBA" id="ARBA00023136"/>
    </source>
</evidence>
<dbReference type="InterPro" id="IPR035952">
    <property type="entry name" value="Rhomboid-like_sf"/>
</dbReference>
<feature type="transmembrane region" description="Helical" evidence="7">
    <location>
        <begin position="152"/>
        <end position="170"/>
    </location>
</feature>
<keyword evidence="9" id="KW-0645">Protease</keyword>
<proteinExistence type="inferred from homology"/>
<evidence type="ECO:0000313" key="9">
    <source>
        <dbReference type="EMBL" id="MDH8677555.1"/>
    </source>
</evidence>
<dbReference type="EC" id="3.4.21.-" evidence="9"/>
<evidence type="ECO:0000256" key="7">
    <source>
        <dbReference type="SAM" id="Phobius"/>
    </source>
</evidence>
<dbReference type="EMBL" id="JARYZI010000003">
    <property type="protein sequence ID" value="MDH8677555.1"/>
    <property type="molecule type" value="Genomic_DNA"/>
</dbReference>
<dbReference type="Proteomes" id="UP001158045">
    <property type="component" value="Unassembled WGS sequence"/>
</dbReference>
<organism evidence="9 10">
    <name type="scientific">Fusibacter bizertensis</name>
    <dbReference type="NCBI Taxonomy" id="1488331"/>
    <lineage>
        <taxon>Bacteria</taxon>
        <taxon>Bacillati</taxon>
        <taxon>Bacillota</taxon>
        <taxon>Clostridia</taxon>
        <taxon>Eubacteriales</taxon>
        <taxon>Eubacteriales Family XII. Incertae Sedis</taxon>
        <taxon>Fusibacter</taxon>
    </lineage>
</organism>
<dbReference type="InterPro" id="IPR022764">
    <property type="entry name" value="Peptidase_S54_rhomboid_dom"/>
</dbReference>
<feature type="transmembrane region" description="Helical" evidence="7">
    <location>
        <begin position="62"/>
        <end position="89"/>
    </location>
</feature>
<dbReference type="Pfam" id="PF01694">
    <property type="entry name" value="Rhomboid"/>
    <property type="match status" value="1"/>
</dbReference>
<dbReference type="RefSeq" id="WP_281093377.1">
    <property type="nucleotide sequence ID" value="NZ_JARYZI010000003.1"/>
</dbReference>
<gene>
    <name evidence="9" type="ORF">QE109_05325</name>
</gene>
<dbReference type="PANTHER" id="PTHR43731">
    <property type="entry name" value="RHOMBOID PROTEASE"/>
    <property type="match status" value="1"/>
</dbReference>
<keyword evidence="3 7" id="KW-0812">Transmembrane</keyword>
<evidence type="ECO:0000256" key="3">
    <source>
        <dbReference type="ARBA" id="ARBA00022692"/>
    </source>
</evidence>
<dbReference type="InterPro" id="IPR050925">
    <property type="entry name" value="Rhomboid_protease_S54"/>
</dbReference>
<evidence type="ECO:0000256" key="5">
    <source>
        <dbReference type="ARBA" id="ARBA00022989"/>
    </source>
</evidence>
<feature type="transmembrane region" description="Helical" evidence="7">
    <location>
        <begin position="207"/>
        <end position="225"/>
    </location>
</feature>
<feature type="transmembrane region" description="Helical" evidence="7">
    <location>
        <begin position="20"/>
        <end position="42"/>
    </location>
</feature>
<comment type="caution">
    <text evidence="9">The sequence shown here is derived from an EMBL/GenBank/DDBJ whole genome shotgun (WGS) entry which is preliminary data.</text>
</comment>
<comment type="similarity">
    <text evidence="2">Belongs to the peptidase S54 family.</text>
</comment>
<accession>A0ABT6NAV8</accession>
<feature type="transmembrane region" description="Helical" evidence="7">
    <location>
        <begin position="101"/>
        <end position="120"/>
    </location>
</feature>
<keyword evidence="10" id="KW-1185">Reference proteome</keyword>
<feature type="transmembrane region" description="Helical" evidence="7">
    <location>
        <begin position="176"/>
        <end position="195"/>
    </location>
</feature>
<dbReference type="SUPFAM" id="SSF144091">
    <property type="entry name" value="Rhomboid-like"/>
    <property type="match status" value="1"/>
</dbReference>
<keyword evidence="6 7" id="KW-0472">Membrane</keyword>
<dbReference type="Gene3D" id="1.20.1540.10">
    <property type="entry name" value="Rhomboid-like"/>
    <property type="match status" value="1"/>
</dbReference>
<dbReference type="GO" id="GO:0006508">
    <property type="term" value="P:proteolysis"/>
    <property type="evidence" value="ECO:0007669"/>
    <property type="project" value="UniProtKB-KW"/>
</dbReference>
<feature type="domain" description="Peptidase S54 rhomboid" evidence="8">
    <location>
        <begin position="60"/>
        <end position="193"/>
    </location>
</feature>
<keyword evidence="5 7" id="KW-1133">Transmembrane helix</keyword>
<name>A0ABT6NAV8_9FIRM</name>
<feature type="transmembrane region" description="Helical" evidence="7">
    <location>
        <begin position="126"/>
        <end position="145"/>
    </location>
</feature>
<evidence type="ECO:0000256" key="2">
    <source>
        <dbReference type="ARBA" id="ARBA00009045"/>
    </source>
</evidence>
<evidence type="ECO:0000256" key="4">
    <source>
        <dbReference type="ARBA" id="ARBA00022801"/>
    </source>
</evidence>
<evidence type="ECO:0000313" key="10">
    <source>
        <dbReference type="Proteomes" id="UP001158045"/>
    </source>
</evidence>
<keyword evidence="4 9" id="KW-0378">Hydrolase</keyword>
<comment type="subcellular location">
    <subcellularLocation>
        <location evidence="1">Membrane</location>
        <topology evidence="1">Multi-pass membrane protein</topology>
    </subcellularLocation>
</comment>
<sequence length="277" mass="30906">MPNINYYKNRIRNRIKILTLTEGLIVINVIMFLLTQLFNLVSGDGLLTLGAKVNALIGLGEYWRLFTAMFLHASIMHLIFNMMVLYILGRDIERFFGKKKFLLIYFLSGLVGSGASFLLVPGVSVGASGAIFGLMGANLFLYKLNPLVYKRLYGTDLLILIGINLVLGFITPNIDMAGHIGGLISGFVIASALGLNVEKIWVKKRAPYQMLTVLLLVLPIVFGTLKIQSSEDLFVSGAYYYYTEGKINRSLDVIEKGLKKYPEQADLLYMKSILDKN</sequence>